<comment type="catalytic activity">
    <reaction evidence="6">
        <text>cytidine(1402) in 16S rRNA + S-adenosyl-L-methionine = N(4)-methylcytidine(1402) in 16S rRNA + S-adenosyl-L-homocysteine + H(+)</text>
        <dbReference type="Rhea" id="RHEA:42928"/>
        <dbReference type="Rhea" id="RHEA-COMP:10286"/>
        <dbReference type="Rhea" id="RHEA-COMP:10287"/>
        <dbReference type="ChEBI" id="CHEBI:15378"/>
        <dbReference type="ChEBI" id="CHEBI:57856"/>
        <dbReference type="ChEBI" id="CHEBI:59789"/>
        <dbReference type="ChEBI" id="CHEBI:74506"/>
        <dbReference type="ChEBI" id="CHEBI:82748"/>
        <dbReference type="EC" id="2.1.1.199"/>
    </reaction>
</comment>
<feature type="binding site" evidence="6">
    <location>
        <position position="98"/>
    </location>
    <ligand>
        <name>S-adenosyl-L-methionine</name>
        <dbReference type="ChEBI" id="CHEBI:59789"/>
    </ligand>
</feature>
<dbReference type="NCBIfam" id="TIGR00006">
    <property type="entry name" value="16S rRNA (cytosine(1402)-N(4))-methyltransferase RsmH"/>
    <property type="match status" value="1"/>
</dbReference>
<keyword evidence="6" id="KW-0963">Cytoplasm</keyword>
<dbReference type="PANTHER" id="PTHR11265">
    <property type="entry name" value="S-ADENOSYL-METHYLTRANSFERASE MRAW"/>
    <property type="match status" value="1"/>
</dbReference>
<feature type="binding site" evidence="6">
    <location>
        <position position="74"/>
    </location>
    <ligand>
        <name>S-adenosyl-L-methionine</name>
        <dbReference type="ChEBI" id="CHEBI:59789"/>
    </ligand>
</feature>
<dbReference type="Pfam" id="PF01795">
    <property type="entry name" value="Methyltransf_5"/>
    <property type="match status" value="1"/>
</dbReference>
<comment type="caution">
    <text evidence="8">The sequence shown here is derived from an EMBL/GenBank/DDBJ whole genome shotgun (WGS) entry which is preliminary data.</text>
</comment>
<evidence type="ECO:0000313" key="8">
    <source>
        <dbReference type="EMBL" id="GBR76527.1"/>
    </source>
</evidence>
<dbReference type="SUPFAM" id="SSF53335">
    <property type="entry name" value="S-adenosyl-L-methionine-dependent methyltransferases"/>
    <property type="match status" value="1"/>
</dbReference>
<dbReference type="AlphaFoldDB" id="A0A388THB3"/>
<evidence type="ECO:0000313" key="9">
    <source>
        <dbReference type="Proteomes" id="UP000275925"/>
    </source>
</evidence>
<evidence type="ECO:0000256" key="6">
    <source>
        <dbReference type="HAMAP-Rule" id="MF_01007"/>
    </source>
</evidence>
<dbReference type="Gene3D" id="3.40.50.150">
    <property type="entry name" value="Vaccinia Virus protein VP39"/>
    <property type="match status" value="1"/>
</dbReference>
<feature type="binding site" evidence="6">
    <location>
        <begin position="31"/>
        <end position="33"/>
    </location>
    <ligand>
        <name>S-adenosyl-L-methionine</name>
        <dbReference type="ChEBI" id="CHEBI:59789"/>
    </ligand>
</feature>
<accession>A0A388THB3</accession>
<feature type="binding site" evidence="6">
    <location>
        <position position="48"/>
    </location>
    <ligand>
        <name>S-adenosyl-L-methionine</name>
        <dbReference type="ChEBI" id="CHEBI:59789"/>
    </ligand>
</feature>
<dbReference type="EMBL" id="BGZO01000031">
    <property type="protein sequence ID" value="GBR76527.1"/>
    <property type="molecule type" value="Genomic_DNA"/>
</dbReference>
<sequence length="285" mass="31436">MEHLPVLLAETIAGLRLRQDLTIVDCTFGGGGHAAAIARQVHQVIALDQDGNVPAYAQTVLAAQPNIKLFRANFARLAEIISEPVDGFVFDLGVSSFQLDLPERGFSWRQECALDMRMDTRGALTAADIVNQYSEEDLADLIYNYGEERHARRIARQICTQRRRDKIQTSAQLKTIILRSVSGKHAARTASLSRVFQALRIAVNDELNILSPALNAAINLLKPGGRIAVISFHSLEDRLVKNTLRSAAQNNVLTLVNKKPLTASAAERQNNPRARSAKLRLGEKI</sequence>
<dbReference type="PANTHER" id="PTHR11265:SF0">
    <property type="entry name" value="12S RRNA N4-METHYLCYTIDINE METHYLTRANSFERASE"/>
    <property type="match status" value="1"/>
</dbReference>
<gene>
    <name evidence="6 8" type="primary">rsmH</name>
    <name evidence="8" type="ORF">NO2_1060</name>
</gene>
<name>A0A388THB3_9BACT</name>
<dbReference type="Gene3D" id="1.10.150.170">
    <property type="entry name" value="Putative methyltransferase TM0872, insert domain"/>
    <property type="match status" value="1"/>
</dbReference>
<evidence type="ECO:0000256" key="3">
    <source>
        <dbReference type="ARBA" id="ARBA00022603"/>
    </source>
</evidence>
<proteinExistence type="inferred from homology"/>
<dbReference type="InterPro" id="IPR023397">
    <property type="entry name" value="SAM-dep_MeTrfase_MraW_recog"/>
</dbReference>
<keyword evidence="4 6" id="KW-0808">Transferase</keyword>
<organism evidence="8 9">
    <name type="scientific">Candidatus Termititenax persephonae</name>
    <dbReference type="NCBI Taxonomy" id="2218525"/>
    <lineage>
        <taxon>Bacteria</taxon>
        <taxon>Bacillati</taxon>
        <taxon>Candidatus Margulisiibacteriota</taxon>
        <taxon>Candidatus Termititenacia</taxon>
        <taxon>Candidatus Termititenacales</taxon>
        <taxon>Candidatus Termititenacaceae</taxon>
        <taxon>Candidatus Termititenax</taxon>
    </lineage>
</organism>
<evidence type="ECO:0000256" key="7">
    <source>
        <dbReference type="SAM" id="MobiDB-lite"/>
    </source>
</evidence>
<keyword evidence="3 6" id="KW-0489">Methyltransferase</keyword>
<keyword evidence="2 6" id="KW-0698">rRNA processing</keyword>
<reference evidence="8 9" key="1">
    <citation type="journal article" date="2019" name="ISME J.">
        <title>Genome analyses of uncultured TG2/ZB3 bacteria in 'Margulisbacteria' specifically attached to ectosymbiotic spirochetes of protists in the termite gut.</title>
        <authorList>
            <person name="Utami Y.D."/>
            <person name="Kuwahara H."/>
            <person name="Igai K."/>
            <person name="Murakami T."/>
            <person name="Sugaya K."/>
            <person name="Morikawa T."/>
            <person name="Nagura Y."/>
            <person name="Yuki M."/>
            <person name="Deevong P."/>
            <person name="Inoue T."/>
            <person name="Kihara K."/>
            <person name="Lo N."/>
            <person name="Yamada A."/>
            <person name="Ohkuma M."/>
            <person name="Hongoh Y."/>
        </authorList>
    </citation>
    <scope>NUCLEOTIDE SEQUENCE [LARGE SCALE GENOMIC DNA]</scope>
    <source>
        <strain evidence="8">NkOx7-02</strain>
    </source>
</reference>
<keyword evidence="9" id="KW-1185">Reference proteome</keyword>
<protein>
    <recommendedName>
        <fullName evidence="6">Ribosomal RNA small subunit methyltransferase H</fullName>
        <ecNumber evidence="6">2.1.1.199</ecNumber>
    </recommendedName>
    <alternativeName>
        <fullName evidence="6">16S rRNA m(4)C1402 methyltransferase</fullName>
    </alternativeName>
    <alternativeName>
        <fullName evidence="6">rRNA (cytosine-N(4)-)-methyltransferase RsmH</fullName>
    </alternativeName>
</protein>
<dbReference type="GO" id="GO:0071424">
    <property type="term" value="F:rRNA (cytosine-N4-)-methyltransferase activity"/>
    <property type="evidence" value="ECO:0007669"/>
    <property type="project" value="UniProtKB-UniRule"/>
</dbReference>
<dbReference type="EC" id="2.1.1.199" evidence="6"/>
<evidence type="ECO:0000256" key="5">
    <source>
        <dbReference type="ARBA" id="ARBA00022691"/>
    </source>
</evidence>
<dbReference type="InterPro" id="IPR002903">
    <property type="entry name" value="RsmH"/>
</dbReference>
<evidence type="ECO:0000256" key="4">
    <source>
        <dbReference type="ARBA" id="ARBA00022679"/>
    </source>
</evidence>
<comment type="similarity">
    <text evidence="1 6">Belongs to the methyltransferase superfamily. RsmH family.</text>
</comment>
<dbReference type="SUPFAM" id="SSF81799">
    <property type="entry name" value="Putative methyltransferase TM0872, insert domain"/>
    <property type="match status" value="1"/>
</dbReference>
<comment type="subcellular location">
    <subcellularLocation>
        <location evidence="6">Cytoplasm</location>
    </subcellularLocation>
</comment>
<evidence type="ECO:0000256" key="2">
    <source>
        <dbReference type="ARBA" id="ARBA00022552"/>
    </source>
</evidence>
<keyword evidence="5 6" id="KW-0949">S-adenosyl-L-methionine</keyword>
<dbReference type="InterPro" id="IPR029063">
    <property type="entry name" value="SAM-dependent_MTases_sf"/>
</dbReference>
<evidence type="ECO:0000256" key="1">
    <source>
        <dbReference type="ARBA" id="ARBA00010396"/>
    </source>
</evidence>
<dbReference type="GO" id="GO:0070475">
    <property type="term" value="P:rRNA base methylation"/>
    <property type="evidence" value="ECO:0007669"/>
    <property type="project" value="UniProtKB-UniRule"/>
</dbReference>
<feature type="region of interest" description="Disordered" evidence="7">
    <location>
        <begin position="265"/>
        <end position="285"/>
    </location>
</feature>
<dbReference type="HAMAP" id="MF_01007">
    <property type="entry name" value="16SrRNA_methyltr_H"/>
    <property type="match status" value="1"/>
</dbReference>
<dbReference type="Proteomes" id="UP000275925">
    <property type="component" value="Unassembled WGS sequence"/>
</dbReference>
<feature type="binding site" evidence="6">
    <location>
        <position position="91"/>
    </location>
    <ligand>
        <name>S-adenosyl-L-methionine</name>
        <dbReference type="ChEBI" id="CHEBI:59789"/>
    </ligand>
</feature>
<comment type="function">
    <text evidence="6">Specifically methylates the N4 position of cytidine in position 1402 (C1402) of 16S rRNA.</text>
</comment>
<dbReference type="GO" id="GO:0005737">
    <property type="term" value="C:cytoplasm"/>
    <property type="evidence" value="ECO:0007669"/>
    <property type="project" value="UniProtKB-SubCell"/>
</dbReference>
<dbReference type="PIRSF" id="PIRSF004486">
    <property type="entry name" value="MraW"/>
    <property type="match status" value="1"/>
</dbReference>